<dbReference type="SUPFAM" id="SSF55729">
    <property type="entry name" value="Acyl-CoA N-acyltransferases (Nat)"/>
    <property type="match status" value="2"/>
</dbReference>
<evidence type="ECO:0000256" key="2">
    <source>
        <dbReference type="ARBA" id="ARBA00022679"/>
    </source>
</evidence>
<dbReference type="Proteomes" id="UP000576792">
    <property type="component" value="Unassembled WGS sequence"/>
</dbReference>
<evidence type="ECO:0000256" key="5">
    <source>
        <dbReference type="ARBA" id="ARBA00023315"/>
    </source>
</evidence>
<sequence length="425" mass="47153">MYTLRTVTPETYWRFLDRASTRARHTVGYQQTPEWAEARGAAWDPELLGWFDAHGVMSAGAVVRYRKLPGSDRRFAFIPQGPVLEWSAADLDSLLTPLRAYLMTRRVFAVRITPPLSLRRWDAATVRAGLSNPAITRFSQLSPDGLDDAGLDLVDVLSRLGWRRAPGDAATDASQPRLNFWLDLHCGSEEAVLAAMTKAWRKNIRKSERAGVTVGLGTDDDLPQAHRLYAQTAHRNGFSPQPIDYFTTLWTCLGQGFPGRFSMHFARHEGDVLAASATAQVGPRAQGIFAATGTARPQAKPSNALYWAIIRQAIVDSAEVFDIGGVDDTLDEADPASGLVRFKADMGADAHEYIGAWDLPLEPWFYAAFTRLLPAYTGTSNLLRDGADALRRLPARLRRLSVRPRRLSVRMRSRAGRQMQDPAHA</sequence>
<dbReference type="GO" id="GO:0009252">
    <property type="term" value="P:peptidoglycan biosynthetic process"/>
    <property type="evidence" value="ECO:0007669"/>
    <property type="project" value="UniProtKB-KW"/>
</dbReference>
<dbReference type="PANTHER" id="PTHR36174:SF1">
    <property type="entry name" value="LIPID II:GLYCINE GLYCYLTRANSFERASE"/>
    <property type="match status" value="1"/>
</dbReference>
<name>A0A846RWX0_9MICO</name>
<keyword evidence="8" id="KW-1185">Reference proteome</keyword>
<dbReference type="PROSITE" id="PS51191">
    <property type="entry name" value="FEMABX"/>
    <property type="match status" value="1"/>
</dbReference>
<keyword evidence="3" id="KW-0133">Cell shape</keyword>
<dbReference type="GO" id="GO:0016755">
    <property type="term" value="F:aminoacyltransferase activity"/>
    <property type="evidence" value="ECO:0007669"/>
    <property type="project" value="InterPro"/>
</dbReference>
<reference evidence="7 8" key="1">
    <citation type="submission" date="2020-03" db="EMBL/GenBank/DDBJ databases">
        <title>Sequencing the genomes of 1000 actinobacteria strains.</title>
        <authorList>
            <person name="Klenk H.-P."/>
        </authorList>
    </citation>
    <scope>NUCLEOTIDE SEQUENCE [LARGE SCALE GENOMIC DNA]</scope>
    <source>
        <strain evidence="7 8">DSM 18964</strain>
    </source>
</reference>
<keyword evidence="4" id="KW-0573">Peptidoglycan synthesis</keyword>
<organism evidence="7 8">
    <name type="scientific">Brevibacterium marinum</name>
    <dbReference type="NCBI Taxonomy" id="418643"/>
    <lineage>
        <taxon>Bacteria</taxon>
        <taxon>Bacillati</taxon>
        <taxon>Actinomycetota</taxon>
        <taxon>Actinomycetes</taxon>
        <taxon>Micrococcales</taxon>
        <taxon>Brevibacteriaceae</taxon>
        <taxon>Brevibacterium</taxon>
    </lineage>
</organism>
<dbReference type="Pfam" id="PF02388">
    <property type="entry name" value="FemAB"/>
    <property type="match status" value="2"/>
</dbReference>
<keyword evidence="5" id="KW-0012">Acyltransferase</keyword>
<evidence type="ECO:0000256" key="4">
    <source>
        <dbReference type="ARBA" id="ARBA00022984"/>
    </source>
</evidence>
<dbReference type="AlphaFoldDB" id="A0A846RWX0"/>
<dbReference type="InterPro" id="IPR016181">
    <property type="entry name" value="Acyl_CoA_acyltransferase"/>
</dbReference>
<evidence type="ECO:0000256" key="6">
    <source>
        <dbReference type="ARBA" id="ARBA00023316"/>
    </source>
</evidence>
<protein>
    <submittedName>
        <fullName evidence="7">Lipid II:glycine glycyltransferase (Peptidoglycan interpeptide bridge formation enzyme)</fullName>
    </submittedName>
</protein>
<dbReference type="Gene3D" id="3.40.630.30">
    <property type="match status" value="2"/>
</dbReference>
<dbReference type="GO" id="GO:0008360">
    <property type="term" value="P:regulation of cell shape"/>
    <property type="evidence" value="ECO:0007669"/>
    <property type="project" value="UniProtKB-KW"/>
</dbReference>
<dbReference type="PANTHER" id="PTHR36174">
    <property type="entry name" value="LIPID II:GLYCINE GLYCYLTRANSFERASE"/>
    <property type="match status" value="1"/>
</dbReference>
<comment type="similarity">
    <text evidence="1">Belongs to the FemABX family.</text>
</comment>
<accession>A0A846RWX0</accession>
<evidence type="ECO:0000256" key="3">
    <source>
        <dbReference type="ARBA" id="ARBA00022960"/>
    </source>
</evidence>
<evidence type="ECO:0000313" key="8">
    <source>
        <dbReference type="Proteomes" id="UP000576792"/>
    </source>
</evidence>
<gene>
    <name evidence="7" type="ORF">BKA07_000980</name>
</gene>
<evidence type="ECO:0000313" key="7">
    <source>
        <dbReference type="EMBL" id="NJC55945.1"/>
    </source>
</evidence>
<dbReference type="RefSeq" id="WP_167949900.1">
    <property type="nucleotide sequence ID" value="NZ_BAAAPQ010000026.1"/>
</dbReference>
<comment type="caution">
    <text evidence="7">The sequence shown here is derived from an EMBL/GenBank/DDBJ whole genome shotgun (WGS) entry which is preliminary data.</text>
</comment>
<dbReference type="InterPro" id="IPR003447">
    <property type="entry name" value="FEMABX"/>
</dbReference>
<evidence type="ECO:0000256" key="1">
    <source>
        <dbReference type="ARBA" id="ARBA00009943"/>
    </source>
</evidence>
<keyword evidence="2 7" id="KW-0808">Transferase</keyword>
<keyword evidence="6" id="KW-0961">Cell wall biogenesis/degradation</keyword>
<dbReference type="InterPro" id="IPR050644">
    <property type="entry name" value="PG_Glycine_Bridge_Synth"/>
</dbReference>
<proteinExistence type="inferred from homology"/>
<dbReference type="EMBL" id="JAATJN010000001">
    <property type="protein sequence ID" value="NJC55945.1"/>
    <property type="molecule type" value="Genomic_DNA"/>
</dbReference>
<dbReference type="GO" id="GO:0071555">
    <property type="term" value="P:cell wall organization"/>
    <property type="evidence" value="ECO:0007669"/>
    <property type="project" value="UniProtKB-KW"/>
</dbReference>